<dbReference type="AlphaFoldDB" id="A0A7M5X117"/>
<feature type="repeat" description="TPR" evidence="4">
    <location>
        <begin position="354"/>
        <end position="387"/>
    </location>
</feature>
<dbReference type="PROSITE" id="PS50231">
    <property type="entry name" value="RICIN_B_LECTIN"/>
    <property type="match status" value="1"/>
</dbReference>
<accession>A0A7M5X117</accession>
<dbReference type="GO" id="GO:0080008">
    <property type="term" value="C:Cul4-RING E3 ubiquitin ligase complex"/>
    <property type="evidence" value="ECO:0007669"/>
    <property type="project" value="TreeGrafter"/>
</dbReference>
<evidence type="ECO:0000313" key="7">
    <source>
        <dbReference type="Proteomes" id="UP000594262"/>
    </source>
</evidence>
<evidence type="ECO:0000256" key="5">
    <source>
        <dbReference type="SAM" id="MobiDB-lite"/>
    </source>
</evidence>
<dbReference type="SMART" id="SM00320">
    <property type="entry name" value="WD40"/>
    <property type="match status" value="6"/>
</dbReference>
<evidence type="ECO:0000256" key="3">
    <source>
        <dbReference type="PROSITE-ProRule" id="PRU00221"/>
    </source>
</evidence>
<evidence type="ECO:0000313" key="6">
    <source>
        <dbReference type="EnsemblMetazoa" id="CLYHEMP015503.1"/>
    </source>
</evidence>
<dbReference type="InterPro" id="IPR045151">
    <property type="entry name" value="DCAF8"/>
</dbReference>
<dbReference type="PROSITE" id="PS50294">
    <property type="entry name" value="WD_REPEATS_REGION"/>
    <property type="match status" value="1"/>
</dbReference>
<feature type="repeat" description="WD" evidence="3">
    <location>
        <begin position="47"/>
        <end position="88"/>
    </location>
</feature>
<dbReference type="Pfam" id="PF00400">
    <property type="entry name" value="WD40"/>
    <property type="match status" value="2"/>
</dbReference>
<dbReference type="Gene3D" id="1.25.40.10">
    <property type="entry name" value="Tetratricopeptide repeat domain"/>
    <property type="match status" value="1"/>
</dbReference>
<dbReference type="PROSITE" id="PS00678">
    <property type="entry name" value="WD_REPEATS_1"/>
    <property type="match status" value="1"/>
</dbReference>
<name>A0A7M5X117_9CNID</name>
<dbReference type="Proteomes" id="UP000594262">
    <property type="component" value="Unplaced"/>
</dbReference>
<dbReference type="InterPro" id="IPR011990">
    <property type="entry name" value="TPR-like_helical_dom_sf"/>
</dbReference>
<dbReference type="InterPro" id="IPR036322">
    <property type="entry name" value="WD40_repeat_dom_sf"/>
</dbReference>
<dbReference type="GO" id="GO:0005737">
    <property type="term" value="C:cytoplasm"/>
    <property type="evidence" value="ECO:0007669"/>
    <property type="project" value="TreeGrafter"/>
</dbReference>
<feature type="region of interest" description="Disordered" evidence="5">
    <location>
        <begin position="630"/>
        <end position="659"/>
    </location>
</feature>
<dbReference type="RefSeq" id="XP_066918080.1">
    <property type="nucleotide sequence ID" value="XM_067061979.1"/>
</dbReference>
<evidence type="ECO:0008006" key="8">
    <source>
        <dbReference type="Google" id="ProtNLM"/>
    </source>
</evidence>
<sequence>MNKKYDVNFTTLCQKREIQSGLFNRKFQKALQINLPFVQRLGLQDELQGHTGCVNCLEWSGCGEYLASGSDDFNVIIWNVFQQKAKHVLPTRHDGNIFTVKFLPASNNNIVVTGAADACLKTHDVPSSRTIQNFYCHSRRIKRLAVCDSSPSMIWSASEDGTVREFDLRSPHKCSSESPCRNVLVNLKTQSVPNKEVKCIQLHPHFPELFAVGATDPFVRLYDRRNMNLSELSNDIRTDDKSGCVSYLSPGHLPNRKTRRRPNKYRHYTSTYIQFSPDGREILQNLGGEHIYLYEYNKKKKPVIFTSQGEANDHDTIKQHNIHRCGNGLNSTYEMRSRSRYEHDMIHDTPCDKATSLKQKGNDYFSNENFFQAVVYYNKAIALSPNSSVLYANRAAALLKRKWDGDIYGALRDCQTAIQLDPTHSKAYYRQAKCLFELQWIEEASLCIETFKEKFSEQSNSYSLKMLERDIEQHLTRRAETESESESEIFHRNPSRLESYHQLNAFDYHQRFVGSCNTTTDIKEANFFGDNGQYIVAGSDCGCMLLWDRTTTNLIEAWQGDESIVNCVQPHPSSCLVATSGLDPVVRLWSPRPVDEDYVDSRSKEVEVLVRTNQKRMNTDPLEEMLRTMGYHAFRDDEDGQDDSDVEGDDDQPTQCRTS</sequence>
<keyword evidence="1 3" id="KW-0853">WD repeat</keyword>
<dbReference type="GO" id="GO:0045717">
    <property type="term" value="P:negative regulation of fatty acid biosynthetic process"/>
    <property type="evidence" value="ECO:0007669"/>
    <property type="project" value="TreeGrafter"/>
</dbReference>
<dbReference type="Gene3D" id="2.130.10.10">
    <property type="entry name" value="YVTN repeat-like/Quinoprotein amine dehydrogenase"/>
    <property type="match status" value="2"/>
</dbReference>
<feature type="compositionally biased region" description="Acidic residues" evidence="5">
    <location>
        <begin position="636"/>
        <end position="652"/>
    </location>
</feature>
<dbReference type="PROSITE" id="PS50082">
    <property type="entry name" value="WD_REPEATS_2"/>
    <property type="match status" value="2"/>
</dbReference>
<evidence type="ECO:0000256" key="2">
    <source>
        <dbReference type="ARBA" id="ARBA00022737"/>
    </source>
</evidence>
<dbReference type="SUPFAM" id="SSF50978">
    <property type="entry name" value="WD40 repeat-like"/>
    <property type="match status" value="1"/>
</dbReference>
<dbReference type="InterPro" id="IPR001680">
    <property type="entry name" value="WD40_rpt"/>
</dbReference>
<organism evidence="6 7">
    <name type="scientific">Clytia hemisphaerica</name>
    <dbReference type="NCBI Taxonomy" id="252671"/>
    <lineage>
        <taxon>Eukaryota</taxon>
        <taxon>Metazoa</taxon>
        <taxon>Cnidaria</taxon>
        <taxon>Hydrozoa</taxon>
        <taxon>Hydroidolina</taxon>
        <taxon>Leptothecata</taxon>
        <taxon>Obeliida</taxon>
        <taxon>Clytiidae</taxon>
        <taxon>Clytia</taxon>
    </lineage>
</organism>
<protein>
    <recommendedName>
        <fullName evidence="8">WD and tetratricopeptide repeats protein 1</fullName>
    </recommendedName>
</protein>
<dbReference type="SMART" id="SM00028">
    <property type="entry name" value="TPR"/>
    <property type="match status" value="3"/>
</dbReference>
<dbReference type="PANTHER" id="PTHR15574">
    <property type="entry name" value="WD REPEAT DOMAIN-CONTAINING FAMILY"/>
    <property type="match status" value="1"/>
</dbReference>
<dbReference type="SUPFAM" id="SSF48452">
    <property type="entry name" value="TPR-like"/>
    <property type="match status" value="1"/>
</dbReference>
<evidence type="ECO:0000256" key="4">
    <source>
        <dbReference type="PROSITE-ProRule" id="PRU00339"/>
    </source>
</evidence>
<keyword evidence="4" id="KW-0802">TPR repeat</keyword>
<proteinExistence type="predicted"/>
<dbReference type="EnsemblMetazoa" id="CLYHEMT015503.1">
    <property type="protein sequence ID" value="CLYHEMP015503.1"/>
    <property type="gene ID" value="CLYHEMG015503"/>
</dbReference>
<dbReference type="OrthoDB" id="4869960at2759"/>
<evidence type="ECO:0000256" key="1">
    <source>
        <dbReference type="ARBA" id="ARBA00022574"/>
    </source>
</evidence>
<dbReference type="InterPro" id="IPR019734">
    <property type="entry name" value="TPR_rpt"/>
</dbReference>
<dbReference type="PANTHER" id="PTHR15574:SF40">
    <property type="entry name" value="WD AND TETRATRICOPEPTIDE REPEATS PROTEIN 1"/>
    <property type="match status" value="1"/>
</dbReference>
<dbReference type="InterPro" id="IPR019775">
    <property type="entry name" value="WD40_repeat_CS"/>
</dbReference>
<dbReference type="GeneID" id="136805400"/>
<reference evidence="6" key="1">
    <citation type="submission" date="2021-01" db="UniProtKB">
        <authorList>
            <consortium name="EnsemblMetazoa"/>
        </authorList>
    </citation>
    <scope>IDENTIFICATION</scope>
</reference>
<keyword evidence="7" id="KW-1185">Reference proteome</keyword>
<dbReference type="InterPro" id="IPR015943">
    <property type="entry name" value="WD40/YVTN_repeat-like_dom_sf"/>
</dbReference>
<keyword evidence="2" id="KW-0677">Repeat</keyword>
<dbReference type="PROSITE" id="PS50005">
    <property type="entry name" value="TPR"/>
    <property type="match status" value="1"/>
</dbReference>
<feature type="repeat" description="WD" evidence="3">
    <location>
        <begin position="558"/>
        <end position="590"/>
    </location>
</feature>